<dbReference type="EMBL" id="CP121472">
    <property type="protein sequence ID" value="WPL18900.1"/>
    <property type="molecule type" value="Genomic_DNA"/>
</dbReference>
<dbReference type="Proteomes" id="UP001432180">
    <property type="component" value="Chromosome"/>
</dbReference>
<reference evidence="1 2" key="1">
    <citation type="journal article" date="2023" name="Microorganisms">
        <title>Thiorhodovibrio frisius and Trv. litoralis spp. nov., Two Novel Members from a Clade of Fastidious Purple Sulfur Bacteria That Exhibit Unique Red-Shifted Light-Harvesting Capabilities.</title>
        <authorList>
            <person name="Methner A."/>
            <person name="Kuzyk S.B."/>
            <person name="Petersen J."/>
            <person name="Bauer S."/>
            <person name="Brinkmann H."/>
            <person name="Sichau K."/>
            <person name="Wanner G."/>
            <person name="Wolf J."/>
            <person name="Neumann-Schaal M."/>
            <person name="Henke P."/>
            <person name="Tank M."/>
            <person name="Sproer C."/>
            <person name="Bunk B."/>
            <person name="Overmann J."/>
        </authorList>
    </citation>
    <scope>NUCLEOTIDE SEQUENCE [LARGE SCALE GENOMIC DNA]</scope>
    <source>
        <strain evidence="1 2">DSM 6702</strain>
    </source>
</reference>
<accession>A0ABZ0SEW4</accession>
<sequence length="275" mass="32287">MLEYAANGHYYWSKEEIRGYAGQSAKTNGLSLDEELKRLQPEKTETVDDFFQHVQENLREGQVRLIFFMEESPPELKSLVDFLNKQMERAEVLLVEARQHEYDGNKIVAPTLFGYTEEARQVKRVISVQKGQNRQWDKESFFVDASNRLNKVQYGAVKKVFDKSQELDCEFNWGTGKRSGSFNPKWSGFSKLAIYTVWSDGSIMFNLGSFKNDSKKSEFVQFVASELQNRLNLNVPEDFQRRWPNYKIDKWCEKVDLLLELLEVMSQRFLLKTKR</sequence>
<keyword evidence="2" id="KW-1185">Reference proteome</keyword>
<organism evidence="1 2">
    <name type="scientific">Thiorhodovibrio winogradskyi</name>
    <dbReference type="NCBI Taxonomy" id="77007"/>
    <lineage>
        <taxon>Bacteria</taxon>
        <taxon>Pseudomonadati</taxon>
        <taxon>Pseudomonadota</taxon>
        <taxon>Gammaproteobacteria</taxon>
        <taxon>Chromatiales</taxon>
        <taxon>Chromatiaceae</taxon>
        <taxon>Thiorhodovibrio</taxon>
    </lineage>
</organism>
<protein>
    <submittedName>
        <fullName evidence="1">Uncharacterized protein</fullName>
    </submittedName>
</protein>
<evidence type="ECO:0000313" key="2">
    <source>
        <dbReference type="Proteomes" id="UP001432180"/>
    </source>
</evidence>
<evidence type="ECO:0000313" key="1">
    <source>
        <dbReference type="EMBL" id="WPL18900.1"/>
    </source>
</evidence>
<proteinExistence type="predicted"/>
<name>A0ABZ0SEW4_9GAMM</name>
<gene>
    <name evidence="1" type="ORF">Thiowin_03991</name>
</gene>